<dbReference type="AlphaFoldDB" id="C1FMC8"/>
<reference evidence="1 2" key="1">
    <citation type="submission" date="2008-10" db="EMBL/GenBank/DDBJ databases">
        <title>Genome sequence of Clostridium botulinum A2 Kyoto.</title>
        <authorList>
            <person name="Shrivastava S."/>
            <person name="Brinkac L.M."/>
            <person name="Brown J.L."/>
            <person name="Bruce D."/>
            <person name="Detter C.C."/>
            <person name="Johnson E.A."/>
            <person name="Munk C.A."/>
            <person name="Smith L.A."/>
            <person name="Smith T.J."/>
            <person name="Sutton G."/>
            <person name="Brettin T.S."/>
        </authorList>
    </citation>
    <scope>NUCLEOTIDE SEQUENCE [LARGE SCALE GENOMIC DNA]</scope>
    <source>
        <strain evidence="2">Kyoto / Type A2</strain>
    </source>
</reference>
<proteinExistence type="predicted"/>
<evidence type="ECO:0008006" key="3">
    <source>
        <dbReference type="Google" id="ProtNLM"/>
    </source>
</evidence>
<dbReference type="HOGENOM" id="CLU_2231847_0_0_9"/>
<dbReference type="InterPro" id="IPR022555">
    <property type="entry name" value="DUF2577"/>
</dbReference>
<organism evidence="1 2">
    <name type="scientific">Clostridium botulinum (strain Kyoto / Type A2)</name>
    <dbReference type="NCBI Taxonomy" id="536232"/>
    <lineage>
        <taxon>Bacteria</taxon>
        <taxon>Bacillati</taxon>
        <taxon>Bacillota</taxon>
        <taxon>Clostridia</taxon>
        <taxon>Eubacteriales</taxon>
        <taxon>Clostridiaceae</taxon>
        <taxon>Clostridium</taxon>
    </lineage>
</organism>
<gene>
    <name evidence="1" type="ordered locus">CLM_1673</name>
</gene>
<dbReference type="RefSeq" id="WP_012704547.1">
    <property type="nucleotide sequence ID" value="NC_012563.1"/>
</dbReference>
<name>C1FMC8_CLOBJ</name>
<dbReference type="Pfam" id="PF10844">
    <property type="entry name" value="DUF2577"/>
    <property type="match status" value="1"/>
</dbReference>
<dbReference type="KEGG" id="cby:CLM_1673"/>
<evidence type="ECO:0000313" key="1">
    <source>
        <dbReference type="EMBL" id="ACO85035.1"/>
    </source>
</evidence>
<protein>
    <recommendedName>
        <fullName evidence="3">DUF2577 domain-containing protein</fullName>
    </recommendedName>
</protein>
<dbReference type="EMBL" id="CP001581">
    <property type="protein sequence ID" value="ACO85035.1"/>
    <property type="molecule type" value="Genomic_DNA"/>
</dbReference>
<evidence type="ECO:0000313" key="2">
    <source>
        <dbReference type="Proteomes" id="UP000001374"/>
    </source>
</evidence>
<accession>C1FMC8</accession>
<dbReference type="Proteomes" id="UP000001374">
    <property type="component" value="Chromosome"/>
</dbReference>
<sequence length="105" mass="12224">MDYGIEFAQWLKKRNNKDRIGTTIGEVVRGGLDYRISIMDNKLYLDPSNSTLCNSLKDRVEERTIELNNTSYNAKITYSNILKKYDKVLVIENESGQHFFIVDKI</sequence>